<feature type="transmembrane region" description="Helical" evidence="2">
    <location>
        <begin position="43"/>
        <end position="64"/>
    </location>
</feature>
<feature type="transmembrane region" description="Helical" evidence="2">
    <location>
        <begin position="84"/>
        <end position="102"/>
    </location>
</feature>
<comment type="caution">
    <text evidence="3">The sequence shown here is derived from an EMBL/GenBank/DDBJ whole genome shotgun (WGS) entry which is preliminary data.</text>
</comment>
<reference evidence="3" key="1">
    <citation type="submission" date="2022-12" db="EMBL/GenBank/DDBJ databases">
        <authorList>
            <person name="Deng Y."/>
            <person name="Zhang Y.-Q."/>
        </authorList>
    </citation>
    <scope>NUCLEOTIDE SEQUENCE</scope>
    <source>
        <strain evidence="3">CPCC 205372</strain>
    </source>
</reference>
<dbReference type="EMBL" id="JAPZPY010000005">
    <property type="protein sequence ID" value="MCZ8379988.1"/>
    <property type="molecule type" value="Genomic_DNA"/>
</dbReference>
<evidence type="ECO:0000256" key="1">
    <source>
        <dbReference type="SAM" id="MobiDB-lite"/>
    </source>
</evidence>
<feature type="region of interest" description="Disordered" evidence="1">
    <location>
        <begin position="1"/>
        <end position="26"/>
    </location>
</feature>
<feature type="transmembrane region" description="Helical" evidence="2">
    <location>
        <begin position="152"/>
        <end position="178"/>
    </location>
</feature>
<protein>
    <submittedName>
        <fullName evidence="3">Stage II sporulation protein M</fullName>
    </submittedName>
</protein>
<proteinExistence type="predicted"/>
<keyword evidence="2" id="KW-1133">Transmembrane helix</keyword>
<sequence length="233" mass="25641">MADSERANALRATDARTSKGRPDTTRRLSGWQPLRIIRENTRAYFAMNACMYGLFLAGFGAGLLFPALSEVQQTRLEDDGTAELVQSLIATPWLFALVILAVNTVKMCVLTIVLPSMIVPFAGIALFAYWAASTGVTLVPASDIGWVALIPHSLTLIIEFQAYILVLLGVYLLGKCWIRPATAGVQKRREGYVEGLRQLGWLSLPAAILLIIGAVYEAFSLRYFVHPLAQWLL</sequence>
<name>A0ABT4PTT0_9MYCO</name>
<gene>
    <name evidence="3" type="ORF">O6P37_14040</name>
</gene>
<keyword evidence="4" id="KW-1185">Reference proteome</keyword>
<feature type="transmembrane region" description="Helical" evidence="2">
    <location>
        <begin position="109"/>
        <end position="132"/>
    </location>
</feature>
<accession>A0ABT4PTT0</accession>
<evidence type="ECO:0000313" key="3">
    <source>
        <dbReference type="EMBL" id="MCZ8379988.1"/>
    </source>
</evidence>
<dbReference type="RefSeq" id="WP_269894647.1">
    <property type="nucleotide sequence ID" value="NZ_JAPZPY010000005.1"/>
</dbReference>
<keyword evidence="2" id="KW-0812">Transmembrane</keyword>
<evidence type="ECO:0000313" key="4">
    <source>
        <dbReference type="Proteomes" id="UP001142153"/>
    </source>
</evidence>
<organism evidence="3 4">
    <name type="scientific">Mycobacterium hippophais</name>
    <dbReference type="NCBI Taxonomy" id="3016340"/>
    <lineage>
        <taxon>Bacteria</taxon>
        <taxon>Bacillati</taxon>
        <taxon>Actinomycetota</taxon>
        <taxon>Actinomycetes</taxon>
        <taxon>Mycobacteriales</taxon>
        <taxon>Mycobacteriaceae</taxon>
        <taxon>Mycobacterium</taxon>
    </lineage>
</organism>
<dbReference type="Proteomes" id="UP001142153">
    <property type="component" value="Unassembled WGS sequence"/>
</dbReference>
<feature type="transmembrane region" description="Helical" evidence="2">
    <location>
        <begin position="199"/>
        <end position="219"/>
    </location>
</feature>
<keyword evidence="2" id="KW-0472">Membrane</keyword>
<evidence type="ECO:0000256" key="2">
    <source>
        <dbReference type="SAM" id="Phobius"/>
    </source>
</evidence>